<feature type="domain" description="Rhodanese" evidence="2">
    <location>
        <begin position="54"/>
        <end position="140"/>
    </location>
</feature>
<dbReference type="Pfam" id="PF00581">
    <property type="entry name" value="Rhodanese"/>
    <property type="match status" value="1"/>
</dbReference>
<dbReference type="eggNOG" id="COG0607">
    <property type="taxonomic scope" value="Bacteria"/>
</dbReference>
<organism evidence="3 4">
    <name type="scientific">Acinetobacter baylyi (strain ATCC 33305 / BD413 / ADP1)</name>
    <dbReference type="NCBI Taxonomy" id="62977"/>
    <lineage>
        <taxon>Bacteria</taxon>
        <taxon>Pseudomonadati</taxon>
        <taxon>Pseudomonadota</taxon>
        <taxon>Gammaproteobacteria</taxon>
        <taxon>Moraxellales</taxon>
        <taxon>Moraxellaceae</taxon>
        <taxon>Acinetobacter</taxon>
    </lineage>
</organism>
<sequence>MSLIRWLVERWLEFMGNHPFLFGTLAILIVLFFIFEGQRNGRKISPQSLGILIKAKNAQLIDLRDAKDFREGHISGSRNIPYSQITSHVDELKASERPLVFICNLGQVAGSALQKIGHADSYRLDGGISNWKAQGLPLVKAKTKA</sequence>
<reference evidence="3 4" key="1">
    <citation type="journal article" date="2004" name="Nucleic Acids Res.">
        <title>Unique features revealed by the genome sequence of Acinetobacter sp. ADP1, a versatile and naturally transformation competent bacterium.</title>
        <authorList>
            <person name="Barbe V."/>
            <person name="Vallenet D."/>
            <person name="Fonknechten N."/>
            <person name="Kreimeyer A."/>
            <person name="Oztas S."/>
            <person name="Labarre L."/>
            <person name="Cruveiller S."/>
            <person name="Robert C."/>
            <person name="Duprat S."/>
            <person name="Wincker P."/>
            <person name="Ornston L.N."/>
            <person name="Weissenbach J."/>
            <person name="Marliere P."/>
            <person name="Cohen G.N."/>
            <person name="Medigue C."/>
        </authorList>
    </citation>
    <scope>NUCLEOTIDE SEQUENCE [LARGE SCALE GENOMIC DNA]</scope>
    <source>
        <strain evidence="4">ATCC 33305 / BD413 / ADP1</strain>
    </source>
</reference>
<name>Q6F803_ACIAD</name>
<dbReference type="HOGENOM" id="CLU_089574_1_5_6"/>
<keyword evidence="1" id="KW-1133">Transmembrane helix</keyword>
<accession>Q6F803</accession>
<evidence type="ECO:0000313" key="3">
    <source>
        <dbReference type="EMBL" id="CAG69812.1"/>
    </source>
</evidence>
<dbReference type="Gene3D" id="3.40.250.10">
    <property type="entry name" value="Rhodanese-like domain"/>
    <property type="match status" value="1"/>
</dbReference>
<keyword evidence="1" id="KW-0472">Membrane</keyword>
<dbReference type="InterPro" id="IPR001763">
    <property type="entry name" value="Rhodanese-like_dom"/>
</dbReference>
<gene>
    <name evidence="3" type="ordered locus">ACIAD3120</name>
</gene>
<dbReference type="EMBL" id="CR543861">
    <property type="protein sequence ID" value="CAG69812.1"/>
    <property type="molecule type" value="Genomic_DNA"/>
</dbReference>
<dbReference type="CDD" id="cd00158">
    <property type="entry name" value="RHOD"/>
    <property type="match status" value="1"/>
</dbReference>
<keyword evidence="1" id="KW-0812">Transmembrane</keyword>
<evidence type="ECO:0000313" key="4">
    <source>
        <dbReference type="Proteomes" id="UP000000430"/>
    </source>
</evidence>
<dbReference type="InterPro" id="IPR036873">
    <property type="entry name" value="Rhodanese-like_dom_sf"/>
</dbReference>
<dbReference type="KEGG" id="aci:ACIAD3120"/>
<dbReference type="SUPFAM" id="SSF52821">
    <property type="entry name" value="Rhodanese/Cell cycle control phosphatase"/>
    <property type="match status" value="1"/>
</dbReference>
<dbReference type="AlphaFoldDB" id="Q6F803"/>
<feature type="transmembrane region" description="Helical" evidence="1">
    <location>
        <begin position="20"/>
        <end position="37"/>
    </location>
</feature>
<evidence type="ECO:0000259" key="2">
    <source>
        <dbReference type="PROSITE" id="PS50206"/>
    </source>
</evidence>
<dbReference type="Proteomes" id="UP000000430">
    <property type="component" value="Chromosome"/>
</dbReference>
<dbReference type="SMART" id="SM00450">
    <property type="entry name" value="RHOD"/>
    <property type="match status" value="1"/>
</dbReference>
<evidence type="ECO:0000256" key="1">
    <source>
        <dbReference type="SAM" id="Phobius"/>
    </source>
</evidence>
<dbReference type="STRING" id="202950.GCA_001485005_02772"/>
<proteinExistence type="predicted"/>
<dbReference type="PROSITE" id="PS50206">
    <property type="entry name" value="RHODANESE_3"/>
    <property type="match status" value="1"/>
</dbReference>
<protein>
    <recommendedName>
        <fullName evidence="2">Rhodanese domain-containing protein</fullName>
    </recommendedName>
</protein>
<dbReference type="PANTHER" id="PTHR43031:SF18">
    <property type="entry name" value="RHODANESE-RELATED SULFURTRANSFERASES"/>
    <property type="match status" value="1"/>
</dbReference>
<dbReference type="InterPro" id="IPR050229">
    <property type="entry name" value="GlpE_sulfurtransferase"/>
</dbReference>
<dbReference type="PANTHER" id="PTHR43031">
    <property type="entry name" value="FAD-DEPENDENT OXIDOREDUCTASE"/>
    <property type="match status" value="1"/>
</dbReference>